<dbReference type="InterPro" id="IPR029058">
    <property type="entry name" value="AB_hydrolase_fold"/>
</dbReference>
<dbReference type="KEGG" id="fmr:Fuma_06167"/>
<keyword evidence="2 4" id="KW-0378">Hydrolase</keyword>
<sequence length="328" mass="36513" precursor="true">MVTKSAILLLALIPFVELRPVSAQTSESHAPTSAQSTGGVIAESESTPVVLTNTFQFDMRSRQGLVYRIFVATPTGEQPENGWPVVYHTDGNTSFPVLIAAVEGQSRNDRPAIVVGIGYPETSAAARRQRRTFDLTTLADPQWLKNKARPFADLKTGGCDQFRSFLVHELKPEIEQRFPINKDRQTLFGHSFGGLFTLHTFLTHPDCFQTYIASSPSLWWNAGSLIEQERKFRERFADQELKVRLLLTVGEEEHSPPDKRDRQKPPAFRMTTELGNAQQVSERLQEAGVQGMQVEFRELLDAHHGSAELPAAALGMKFALSVPPAVTD</sequence>
<dbReference type="InterPro" id="IPR052558">
    <property type="entry name" value="Siderophore_Hydrolase_D"/>
</dbReference>
<reference evidence="4 5" key="1">
    <citation type="journal article" date="2016" name="Front. Microbiol.">
        <title>Fuerstia marisgermanicae gen. nov., sp. nov., an Unusual Member of the Phylum Planctomycetes from the German Wadden Sea.</title>
        <authorList>
            <person name="Kohn T."/>
            <person name="Heuer A."/>
            <person name="Jogler M."/>
            <person name="Vollmers J."/>
            <person name="Boedeker C."/>
            <person name="Bunk B."/>
            <person name="Rast P."/>
            <person name="Borchert D."/>
            <person name="Glockner I."/>
            <person name="Freese H.M."/>
            <person name="Klenk H.P."/>
            <person name="Overmann J."/>
            <person name="Kaster A.K."/>
            <person name="Rohde M."/>
            <person name="Wiegand S."/>
            <person name="Jogler C."/>
        </authorList>
    </citation>
    <scope>NUCLEOTIDE SEQUENCE [LARGE SCALE GENOMIC DNA]</scope>
    <source>
        <strain evidence="4 5">NH11</strain>
    </source>
</reference>
<dbReference type="PANTHER" id="PTHR40841">
    <property type="entry name" value="SIDEROPHORE TRIACETYLFUSARININE C ESTERASE"/>
    <property type="match status" value="1"/>
</dbReference>
<name>A0A1P8WR48_9PLAN</name>
<dbReference type="AlphaFoldDB" id="A0A1P8WR48"/>
<accession>A0A1P8WR48</accession>
<dbReference type="STRING" id="1891926.Fuma_06167"/>
<dbReference type="InterPro" id="IPR000801">
    <property type="entry name" value="Esterase-like"/>
</dbReference>
<gene>
    <name evidence="4" type="primary">besA</name>
    <name evidence="4" type="ORF">Fuma_06167</name>
</gene>
<dbReference type="EC" id="3.1.-.-" evidence="4"/>
<evidence type="ECO:0000313" key="4">
    <source>
        <dbReference type="EMBL" id="APZ96498.1"/>
    </source>
</evidence>
<dbReference type="Proteomes" id="UP000187735">
    <property type="component" value="Chromosome"/>
</dbReference>
<dbReference type="SUPFAM" id="SSF53474">
    <property type="entry name" value="alpha/beta-Hydrolases"/>
    <property type="match status" value="1"/>
</dbReference>
<organism evidence="4 5">
    <name type="scientific">Fuerstiella marisgermanici</name>
    <dbReference type="NCBI Taxonomy" id="1891926"/>
    <lineage>
        <taxon>Bacteria</taxon>
        <taxon>Pseudomonadati</taxon>
        <taxon>Planctomycetota</taxon>
        <taxon>Planctomycetia</taxon>
        <taxon>Planctomycetales</taxon>
        <taxon>Planctomycetaceae</taxon>
        <taxon>Fuerstiella</taxon>
    </lineage>
</organism>
<comment type="similarity">
    <text evidence="1">Belongs to the esterase D family.</text>
</comment>
<proteinExistence type="inferred from homology"/>
<dbReference type="Gene3D" id="3.40.50.1820">
    <property type="entry name" value="alpha/beta hydrolase"/>
    <property type="match status" value="1"/>
</dbReference>
<dbReference type="EMBL" id="CP017641">
    <property type="protein sequence ID" value="APZ96498.1"/>
    <property type="molecule type" value="Genomic_DNA"/>
</dbReference>
<keyword evidence="3" id="KW-0732">Signal</keyword>
<evidence type="ECO:0000256" key="1">
    <source>
        <dbReference type="ARBA" id="ARBA00005622"/>
    </source>
</evidence>
<protein>
    <submittedName>
        <fullName evidence="4">Ferri-bacillibactin esterase BesA</fullName>
        <ecNumber evidence="4">3.1.-.-</ecNumber>
    </submittedName>
</protein>
<feature type="signal peptide" evidence="3">
    <location>
        <begin position="1"/>
        <end position="23"/>
    </location>
</feature>
<dbReference type="Pfam" id="PF00756">
    <property type="entry name" value="Esterase"/>
    <property type="match status" value="1"/>
</dbReference>
<evidence type="ECO:0000313" key="5">
    <source>
        <dbReference type="Proteomes" id="UP000187735"/>
    </source>
</evidence>
<evidence type="ECO:0000256" key="2">
    <source>
        <dbReference type="ARBA" id="ARBA00022801"/>
    </source>
</evidence>
<dbReference type="GO" id="GO:0016788">
    <property type="term" value="F:hydrolase activity, acting on ester bonds"/>
    <property type="evidence" value="ECO:0007669"/>
    <property type="project" value="TreeGrafter"/>
</dbReference>
<dbReference type="PANTHER" id="PTHR40841:SF2">
    <property type="entry name" value="SIDEROPHORE-DEGRADING ESTERASE (EUROFUNG)"/>
    <property type="match status" value="1"/>
</dbReference>
<evidence type="ECO:0000256" key="3">
    <source>
        <dbReference type="SAM" id="SignalP"/>
    </source>
</evidence>
<feature type="chain" id="PRO_5010351388" evidence="3">
    <location>
        <begin position="24"/>
        <end position="328"/>
    </location>
</feature>
<keyword evidence="5" id="KW-1185">Reference proteome</keyword>